<dbReference type="OMA" id="FDDGLHY"/>
<dbReference type="Proteomes" id="UP000554766">
    <property type="component" value="Unassembled WGS sequence"/>
</dbReference>
<reference evidence="2 3" key="1">
    <citation type="journal article" date="2020" name="Nat. Commun.">
        <title>The structures of two archaeal type IV pili illuminate evolutionary relationships.</title>
        <authorList>
            <person name="Wang F."/>
            <person name="Baquero D.P."/>
            <person name="Su Z."/>
            <person name="Beltran L.C."/>
            <person name="Prangishvili D."/>
            <person name="Krupovic M."/>
            <person name="Egelman E.H."/>
        </authorList>
    </citation>
    <scope>NUCLEOTIDE SEQUENCE [LARGE SCALE GENOMIC DNA]</scope>
    <source>
        <strain evidence="2 3">2GA</strain>
    </source>
</reference>
<keyword evidence="3" id="KW-1185">Reference proteome</keyword>
<comment type="caution">
    <text evidence="2">The sequence shown here is derived from an EMBL/GenBank/DDBJ whole genome shotgun (WGS) entry which is preliminary data.</text>
</comment>
<dbReference type="RefSeq" id="WP_011900059.1">
    <property type="nucleotide sequence ID" value="NZ_JAAVJF010000001.1"/>
</dbReference>
<dbReference type="Gene3D" id="3.40.50.1010">
    <property type="entry name" value="5'-nuclease"/>
    <property type="match status" value="1"/>
</dbReference>
<accession>A0A7L4P7B2</accession>
<dbReference type="InterPro" id="IPR029060">
    <property type="entry name" value="PIN-like_dom_sf"/>
</dbReference>
<evidence type="ECO:0000313" key="2">
    <source>
        <dbReference type="EMBL" id="NYR14921.1"/>
    </source>
</evidence>
<feature type="domain" description="PIN" evidence="1">
    <location>
        <begin position="2"/>
        <end position="121"/>
    </location>
</feature>
<dbReference type="GeneID" id="5056220"/>
<dbReference type="SUPFAM" id="SSF88723">
    <property type="entry name" value="PIN domain-like"/>
    <property type="match status" value="1"/>
</dbReference>
<sequence>MYLIDANVFLELLYRRQRWAESYRFLEKIKSGEVRGYVLQFAVHGVSAILVKPELVEIFLSEIATWRGLEIVRSDVGDEIEAARAATRVGLDFDDGLHYYYAKKLGVPIVSFDRDFDKTDVKRLEPRDAVSD</sequence>
<organism evidence="2 3">
    <name type="scientific">Pyrobaculum arsenaticum</name>
    <dbReference type="NCBI Taxonomy" id="121277"/>
    <lineage>
        <taxon>Archaea</taxon>
        <taxon>Thermoproteota</taxon>
        <taxon>Thermoprotei</taxon>
        <taxon>Thermoproteales</taxon>
        <taxon>Thermoproteaceae</taxon>
        <taxon>Pyrobaculum</taxon>
    </lineage>
</organism>
<dbReference type="CDD" id="cd09854">
    <property type="entry name" value="PIN_VapC-like"/>
    <property type="match status" value="1"/>
</dbReference>
<dbReference type="AlphaFoldDB" id="A0A7L4P7B2"/>
<protein>
    <submittedName>
        <fullName evidence="2">Type II toxin-antitoxin system VapC family toxin</fullName>
    </submittedName>
</protein>
<evidence type="ECO:0000313" key="3">
    <source>
        <dbReference type="Proteomes" id="UP000554766"/>
    </source>
</evidence>
<name>A0A7L4P7B2_9CREN</name>
<dbReference type="Pfam" id="PF01850">
    <property type="entry name" value="PIN"/>
    <property type="match status" value="1"/>
</dbReference>
<dbReference type="InterPro" id="IPR002716">
    <property type="entry name" value="PIN_dom"/>
</dbReference>
<dbReference type="EMBL" id="JAAVJF010000001">
    <property type="protein sequence ID" value="NYR14921.1"/>
    <property type="molecule type" value="Genomic_DNA"/>
</dbReference>
<proteinExistence type="predicted"/>
<gene>
    <name evidence="2" type="ORF">HC235_02880</name>
</gene>
<evidence type="ECO:0000259" key="1">
    <source>
        <dbReference type="Pfam" id="PF01850"/>
    </source>
</evidence>